<dbReference type="GO" id="GO:0008483">
    <property type="term" value="F:transaminase activity"/>
    <property type="evidence" value="ECO:0007669"/>
    <property type="project" value="UniProtKB-KW"/>
</dbReference>
<evidence type="ECO:0000313" key="7">
    <source>
        <dbReference type="EMBL" id="MCT2406449.1"/>
    </source>
</evidence>
<dbReference type="InterPro" id="IPR015424">
    <property type="entry name" value="PyrdxlP-dep_Trfase"/>
</dbReference>
<evidence type="ECO:0000313" key="8">
    <source>
        <dbReference type="Proteomes" id="UP001142057"/>
    </source>
</evidence>
<dbReference type="CDD" id="cd07377">
    <property type="entry name" value="WHTH_GntR"/>
    <property type="match status" value="1"/>
</dbReference>
<reference evidence="7" key="1">
    <citation type="submission" date="2022-08" db="EMBL/GenBank/DDBJ databases">
        <title>Chryseobacterium antibioticum,isolated from the rhizosphere soil of Pyrola in Tibet.</title>
        <authorList>
            <person name="Kan Y."/>
        </authorList>
    </citation>
    <scope>NUCLEOTIDE SEQUENCE</scope>
    <source>
        <strain evidence="7">Pc2-12</strain>
    </source>
</reference>
<evidence type="ECO:0000256" key="2">
    <source>
        <dbReference type="ARBA" id="ARBA00022898"/>
    </source>
</evidence>
<dbReference type="SMART" id="SM00345">
    <property type="entry name" value="HTH_GNTR"/>
    <property type="match status" value="1"/>
</dbReference>
<keyword evidence="4" id="KW-0238">DNA-binding</keyword>
<organism evidence="7 8">
    <name type="scientific">Chryseobacterium pyrolae</name>
    <dbReference type="NCBI Taxonomy" id="2987481"/>
    <lineage>
        <taxon>Bacteria</taxon>
        <taxon>Pseudomonadati</taxon>
        <taxon>Bacteroidota</taxon>
        <taxon>Flavobacteriia</taxon>
        <taxon>Flavobacteriales</taxon>
        <taxon>Weeksellaceae</taxon>
        <taxon>Chryseobacterium group</taxon>
        <taxon>Chryseobacterium</taxon>
    </lineage>
</organism>
<dbReference type="InterPro" id="IPR036390">
    <property type="entry name" value="WH_DNA-bd_sf"/>
</dbReference>
<dbReference type="EMBL" id="JANZQH010000001">
    <property type="protein sequence ID" value="MCT2406449.1"/>
    <property type="molecule type" value="Genomic_DNA"/>
</dbReference>
<dbReference type="InterPro" id="IPR004839">
    <property type="entry name" value="Aminotransferase_I/II_large"/>
</dbReference>
<evidence type="ECO:0000256" key="3">
    <source>
        <dbReference type="ARBA" id="ARBA00023015"/>
    </source>
</evidence>
<keyword evidence="7" id="KW-0032">Aminotransferase</keyword>
<keyword evidence="7" id="KW-0808">Transferase</keyword>
<keyword evidence="3" id="KW-0805">Transcription regulation</keyword>
<evidence type="ECO:0000256" key="1">
    <source>
        <dbReference type="ARBA" id="ARBA00005384"/>
    </source>
</evidence>
<dbReference type="SUPFAM" id="SSF46785">
    <property type="entry name" value="Winged helix' DNA-binding domain"/>
    <property type="match status" value="1"/>
</dbReference>
<dbReference type="InterPro" id="IPR000524">
    <property type="entry name" value="Tscrpt_reg_HTH_GntR"/>
</dbReference>
<dbReference type="Proteomes" id="UP001142057">
    <property type="component" value="Unassembled WGS sequence"/>
</dbReference>
<dbReference type="InterPro" id="IPR015421">
    <property type="entry name" value="PyrdxlP-dep_Trfase_major"/>
</dbReference>
<protein>
    <submittedName>
        <fullName evidence="7">PLP-dependent aminotransferase family protein</fullName>
    </submittedName>
</protein>
<dbReference type="PANTHER" id="PTHR46577">
    <property type="entry name" value="HTH-TYPE TRANSCRIPTIONAL REGULATORY PROTEIN GABR"/>
    <property type="match status" value="1"/>
</dbReference>
<keyword evidence="2" id="KW-0663">Pyridoxal phosphate</keyword>
<dbReference type="InterPro" id="IPR051446">
    <property type="entry name" value="HTH_trans_reg/aminotransferase"/>
</dbReference>
<proteinExistence type="inferred from homology"/>
<dbReference type="SUPFAM" id="SSF53383">
    <property type="entry name" value="PLP-dependent transferases"/>
    <property type="match status" value="1"/>
</dbReference>
<dbReference type="RefSeq" id="WP_259827213.1">
    <property type="nucleotide sequence ID" value="NZ_JANZQH010000001.1"/>
</dbReference>
<dbReference type="InterPro" id="IPR036388">
    <property type="entry name" value="WH-like_DNA-bd_sf"/>
</dbReference>
<gene>
    <name evidence="7" type="ORF">NZD88_02625</name>
</gene>
<dbReference type="Gene3D" id="1.10.10.10">
    <property type="entry name" value="Winged helix-like DNA-binding domain superfamily/Winged helix DNA-binding domain"/>
    <property type="match status" value="1"/>
</dbReference>
<dbReference type="Gene3D" id="3.40.640.10">
    <property type="entry name" value="Type I PLP-dependent aspartate aminotransferase-like (Major domain)"/>
    <property type="match status" value="1"/>
</dbReference>
<dbReference type="PANTHER" id="PTHR46577:SF2">
    <property type="entry name" value="TRANSCRIPTIONAL REGULATORY PROTEIN"/>
    <property type="match status" value="1"/>
</dbReference>
<name>A0ABT2ICU7_9FLAO</name>
<sequence length="483" mass="54372">MGSYKYEIFTSVIEEQIKNRILRKGQRLPSVREIKNVYHLSTSSVQSGFDHLVMKGLVESHPRSGYFVANTLAIHSSPSRANLPPVVRDTVFAKNIMLTSARNKPSEVSSFNVTAPGDLLIPQKLILRTMQEVIREKGAALLRYYPSNGLPELREQISQQMAAHGCLFNPDELIITDGALQALTIALSAVTQPGDIVAVESPCVFSILEAIANLGLKTIEIPVHYENGFDTDYFKNVCLSNDIRAVVITPNFNNPTGNVMSDGAKKEVLEIATRFQVPIIENDMYGDLYFGDKRPQCIKSFDRSGLVMTYSSFSKTLAPGIRLGWLNTGRFYSRAEKARFVLGRSVSPVYQELMLKLLQGNSYDRHLRSFRKKLNKQAVELLGALRRHFPEDSYFHNPQGGYSIWGKLPEGIDMQVFFDYCDQNRILFTPGNTFSLTDEYNAHFRIIFADRITAESLALLENAGEKAKELLKKGRRDVERGKL</sequence>
<dbReference type="Pfam" id="PF00155">
    <property type="entry name" value="Aminotran_1_2"/>
    <property type="match status" value="1"/>
</dbReference>
<dbReference type="InterPro" id="IPR015422">
    <property type="entry name" value="PyrdxlP-dep_Trfase_small"/>
</dbReference>
<dbReference type="Pfam" id="PF00392">
    <property type="entry name" value="GntR"/>
    <property type="match status" value="1"/>
</dbReference>
<evidence type="ECO:0000259" key="6">
    <source>
        <dbReference type="PROSITE" id="PS50949"/>
    </source>
</evidence>
<feature type="domain" description="HTH gntR-type" evidence="6">
    <location>
        <begin position="3"/>
        <end position="71"/>
    </location>
</feature>
<dbReference type="Gene3D" id="3.90.1150.10">
    <property type="entry name" value="Aspartate Aminotransferase, domain 1"/>
    <property type="match status" value="1"/>
</dbReference>
<keyword evidence="5" id="KW-0804">Transcription</keyword>
<keyword evidence="8" id="KW-1185">Reference proteome</keyword>
<dbReference type="PROSITE" id="PS50949">
    <property type="entry name" value="HTH_GNTR"/>
    <property type="match status" value="1"/>
</dbReference>
<comment type="caution">
    <text evidence="7">The sequence shown here is derived from an EMBL/GenBank/DDBJ whole genome shotgun (WGS) entry which is preliminary data.</text>
</comment>
<comment type="similarity">
    <text evidence="1">In the C-terminal section; belongs to the class-I pyridoxal-phosphate-dependent aminotransferase family.</text>
</comment>
<evidence type="ECO:0000256" key="5">
    <source>
        <dbReference type="ARBA" id="ARBA00023163"/>
    </source>
</evidence>
<dbReference type="CDD" id="cd00609">
    <property type="entry name" value="AAT_like"/>
    <property type="match status" value="1"/>
</dbReference>
<accession>A0ABT2ICU7</accession>
<evidence type="ECO:0000256" key="4">
    <source>
        <dbReference type="ARBA" id="ARBA00023125"/>
    </source>
</evidence>